<name>A0A2R4VW67_9PROT</name>
<dbReference type="PROSITE" id="PS50007">
    <property type="entry name" value="PIPLC_X_DOMAIN"/>
    <property type="match status" value="1"/>
</dbReference>
<dbReference type="GO" id="GO:0006629">
    <property type="term" value="P:lipid metabolic process"/>
    <property type="evidence" value="ECO:0007669"/>
    <property type="project" value="InterPro"/>
</dbReference>
<proteinExistence type="predicted"/>
<dbReference type="KEGG" id="ahu:A6A40_27285"/>
<dbReference type="InterPro" id="IPR051057">
    <property type="entry name" value="PI-PLC_domain"/>
</dbReference>
<dbReference type="InterPro" id="IPR017946">
    <property type="entry name" value="PLC-like_Pdiesterase_TIM-brl"/>
</dbReference>
<dbReference type="Gene3D" id="3.20.20.190">
    <property type="entry name" value="Phosphatidylinositol (PI) phosphodiesterase"/>
    <property type="match status" value="1"/>
</dbReference>
<geneLocation type="plasmid" evidence="1 2">
    <name>pYZ5</name>
</geneLocation>
<evidence type="ECO:0000313" key="2">
    <source>
        <dbReference type="Proteomes" id="UP000077405"/>
    </source>
</evidence>
<dbReference type="EMBL" id="CP028906">
    <property type="protein sequence ID" value="AWB08674.1"/>
    <property type="molecule type" value="Genomic_DNA"/>
</dbReference>
<dbReference type="GO" id="GO:0008081">
    <property type="term" value="F:phosphoric diester hydrolase activity"/>
    <property type="evidence" value="ECO:0007669"/>
    <property type="project" value="InterPro"/>
</dbReference>
<dbReference type="PANTHER" id="PTHR13593:SF146">
    <property type="entry name" value="PLC-LIKE PHOSPHODIESTERASE"/>
    <property type="match status" value="1"/>
</dbReference>
<evidence type="ECO:0000313" key="1">
    <source>
        <dbReference type="EMBL" id="AWB08674.1"/>
    </source>
</evidence>
<organism evidence="1 2">
    <name type="scientific">Azospirillum humicireducens</name>
    <dbReference type="NCBI Taxonomy" id="1226968"/>
    <lineage>
        <taxon>Bacteria</taxon>
        <taxon>Pseudomonadati</taxon>
        <taxon>Pseudomonadota</taxon>
        <taxon>Alphaproteobacteria</taxon>
        <taxon>Rhodospirillales</taxon>
        <taxon>Azospirillaceae</taxon>
        <taxon>Azospirillum</taxon>
    </lineage>
</organism>
<evidence type="ECO:0008006" key="3">
    <source>
        <dbReference type="Google" id="ProtNLM"/>
    </source>
</evidence>
<accession>A0A2R4VW67</accession>
<protein>
    <recommendedName>
        <fullName evidence="3">PLC-like phosphodiesterase</fullName>
    </recommendedName>
</protein>
<dbReference type="SUPFAM" id="SSF51695">
    <property type="entry name" value="PLC-like phosphodiesterases"/>
    <property type="match status" value="1"/>
</dbReference>
<keyword evidence="2" id="KW-1185">Reference proteome</keyword>
<dbReference type="AlphaFoldDB" id="A0A2R4VW67"/>
<dbReference type="Proteomes" id="UP000077405">
    <property type="component" value="Plasmid pYZ5"/>
</dbReference>
<gene>
    <name evidence="1" type="ORF">A6A40_27285</name>
</gene>
<sequence length="381" mass="40188">MMATPSLSAPGFALSYGFYDSGPGFGDLTNQDQAYAYLTPPVFNWMGQLVTANPAAADQPFSSFCLPGAHDAGTFDLTCVRNLLANSNAASALLSILGSAAFGVVVKLAASQALTAITNLAVTQKDNVISMLNMGCRYFDFRPGYLPPQIRPFDGGIYHEHTVIPGYPFASFLNDVLNWLAANPSEIVVVSANNQGFYDPSMTPDEATLAGILSSAQQSTQSKIAIGDAGDLSSTYGTLIAANKRLIFLNQISNWMQAAKYDSYNDDSYATTQPGNIIAALSAMTAAGQSGSNYTVLQLQGTATSTGAAVVTSCALSQSNASSPLMSTKAFFDSATYPWLLANVNKNLLKNQLVVFLNDFVDNALAQTASAITLQRMGLSA</sequence>
<keyword evidence="1" id="KW-0614">Plasmid</keyword>
<dbReference type="PANTHER" id="PTHR13593">
    <property type="match status" value="1"/>
</dbReference>
<reference evidence="1 2" key="1">
    <citation type="submission" date="2018-04" db="EMBL/GenBank/DDBJ databases">
        <title>Complete genome sequence of the nitrogen-fixing bacterium Azospirillum humicireducens type strain SgZ-5.</title>
        <authorList>
            <person name="Yu Z."/>
        </authorList>
    </citation>
    <scope>NUCLEOTIDE SEQUENCE [LARGE SCALE GENOMIC DNA]</scope>
    <source>
        <strain evidence="1 2">SgZ-5</strain>
        <plasmid evidence="1 2">pYZ5</plasmid>
    </source>
</reference>